<dbReference type="HAMAP" id="MF_01161">
    <property type="entry name" value="tRNA_Ile_lys_synt"/>
    <property type="match status" value="1"/>
</dbReference>
<keyword evidence="4 6" id="KW-0067">ATP-binding</keyword>
<evidence type="ECO:0000256" key="2">
    <source>
        <dbReference type="ARBA" id="ARBA00022694"/>
    </source>
</evidence>
<keyword evidence="2 6" id="KW-0819">tRNA processing</keyword>
<dbReference type="Proteomes" id="UP000315724">
    <property type="component" value="Chromosome"/>
</dbReference>
<proteinExistence type="inferred from homology"/>
<dbReference type="InterPro" id="IPR012094">
    <property type="entry name" value="tRNA_Ile_lys_synt"/>
</dbReference>
<comment type="domain">
    <text evidence="6">The N-terminal region contains the highly conserved SGGXDS motif, predicted to be a P-loop motif involved in ATP binding.</text>
</comment>
<dbReference type="GO" id="GO:0005524">
    <property type="term" value="F:ATP binding"/>
    <property type="evidence" value="ECO:0007669"/>
    <property type="project" value="UniProtKB-UniRule"/>
</dbReference>
<comment type="similarity">
    <text evidence="6">Belongs to the tRNA(Ile)-lysidine synthase family.</text>
</comment>
<dbReference type="CDD" id="cd01992">
    <property type="entry name" value="TilS_N"/>
    <property type="match status" value="1"/>
</dbReference>
<evidence type="ECO:0000256" key="1">
    <source>
        <dbReference type="ARBA" id="ARBA00022598"/>
    </source>
</evidence>
<accession>A0A517QKX0</accession>
<dbReference type="NCBIfam" id="TIGR02432">
    <property type="entry name" value="lysidine_TilS_N"/>
    <property type="match status" value="1"/>
</dbReference>
<dbReference type="EMBL" id="CP036267">
    <property type="protein sequence ID" value="QDT32290.1"/>
    <property type="molecule type" value="Genomic_DNA"/>
</dbReference>
<evidence type="ECO:0000313" key="8">
    <source>
        <dbReference type="EMBL" id="QDT32290.1"/>
    </source>
</evidence>
<evidence type="ECO:0000259" key="7">
    <source>
        <dbReference type="Pfam" id="PF01171"/>
    </source>
</evidence>
<keyword evidence="3 6" id="KW-0547">Nucleotide-binding</keyword>
<comment type="subcellular location">
    <subcellularLocation>
        <location evidence="6">Cytoplasm</location>
    </subcellularLocation>
</comment>
<keyword evidence="6" id="KW-0963">Cytoplasm</keyword>
<dbReference type="InterPro" id="IPR011063">
    <property type="entry name" value="TilS/TtcA_N"/>
</dbReference>
<evidence type="ECO:0000256" key="4">
    <source>
        <dbReference type="ARBA" id="ARBA00022840"/>
    </source>
</evidence>
<evidence type="ECO:0000256" key="5">
    <source>
        <dbReference type="ARBA" id="ARBA00048539"/>
    </source>
</evidence>
<dbReference type="InterPro" id="IPR014729">
    <property type="entry name" value="Rossmann-like_a/b/a_fold"/>
</dbReference>
<dbReference type="SUPFAM" id="SSF52402">
    <property type="entry name" value="Adenine nucleotide alpha hydrolases-like"/>
    <property type="match status" value="1"/>
</dbReference>
<gene>
    <name evidence="6 8" type="primary">tilS</name>
    <name evidence="8" type="ORF">Mal48_15330</name>
</gene>
<dbReference type="PANTHER" id="PTHR43033">
    <property type="entry name" value="TRNA(ILE)-LYSIDINE SYNTHASE-RELATED"/>
    <property type="match status" value="1"/>
</dbReference>
<evidence type="ECO:0000256" key="3">
    <source>
        <dbReference type="ARBA" id="ARBA00022741"/>
    </source>
</evidence>
<dbReference type="KEGG" id="tpol:Mal48_15330"/>
<keyword evidence="1 6" id="KW-0436">Ligase</keyword>
<dbReference type="Pfam" id="PF01171">
    <property type="entry name" value="ATP_bind_3"/>
    <property type="match status" value="1"/>
</dbReference>
<dbReference type="AlphaFoldDB" id="A0A517QKX0"/>
<dbReference type="GO" id="GO:0005737">
    <property type="term" value="C:cytoplasm"/>
    <property type="evidence" value="ECO:0007669"/>
    <property type="project" value="UniProtKB-SubCell"/>
</dbReference>
<dbReference type="Gene3D" id="3.40.50.620">
    <property type="entry name" value="HUPs"/>
    <property type="match status" value="1"/>
</dbReference>
<comment type="function">
    <text evidence="6">Ligates lysine onto the cytidine present at position 34 of the AUA codon-specific tRNA(Ile) that contains the anticodon CAU, in an ATP-dependent manner. Cytidine is converted to lysidine, thus changing the amino acid specificity of the tRNA from methionine to isoleucine.</text>
</comment>
<feature type="domain" description="tRNA(Ile)-lysidine/2-thiocytidine synthase N-terminal" evidence="7">
    <location>
        <begin position="2"/>
        <end position="181"/>
    </location>
</feature>
<protein>
    <recommendedName>
        <fullName evidence="6">tRNA(Ile)-lysidine synthase</fullName>
        <ecNumber evidence="6">6.3.4.19</ecNumber>
    </recommendedName>
    <alternativeName>
        <fullName evidence="6">tRNA(Ile)-2-lysyl-cytidine synthase</fullName>
    </alternativeName>
    <alternativeName>
        <fullName evidence="6">tRNA(Ile)-lysidine synthetase</fullName>
    </alternativeName>
</protein>
<evidence type="ECO:0000313" key="9">
    <source>
        <dbReference type="Proteomes" id="UP000315724"/>
    </source>
</evidence>
<name>A0A517QKX0_9PLAN</name>
<sequence>MAVSGGADSVSLLLLLHDLREELQLQLSVAHFDHQLRESSADDAKWVEALCNQLAVPCVIGRPDQDSESMQQGGIEESARKRRYHFFQQVAERHKINWVAIAHTADDQAETVLHHIARGTGLKGLQGIPETRELTESVTLIRPLLQVNRSELIAELASRQQAFLQDESNTDFSFTRNRIRHDVLPYLKESLNPQIDQALRRLAKQAQEAQSAIDELARNLLDQSLTNSESLRDGLAFVRLSIPEMKKQPVAVVSAMFLKLWTEKKWPRKQMSHFHWSQLTEMATTKSPQGLALPGGIQATCRRDVLEIRLRSD</sequence>
<comment type="catalytic activity">
    <reaction evidence="5 6">
        <text>cytidine(34) in tRNA(Ile2) + L-lysine + ATP = lysidine(34) in tRNA(Ile2) + AMP + diphosphate + H(+)</text>
        <dbReference type="Rhea" id="RHEA:43744"/>
        <dbReference type="Rhea" id="RHEA-COMP:10625"/>
        <dbReference type="Rhea" id="RHEA-COMP:10670"/>
        <dbReference type="ChEBI" id="CHEBI:15378"/>
        <dbReference type="ChEBI" id="CHEBI:30616"/>
        <dbReference type="ChEBI" id="CHEBI:32551"/>
        <dbReference type="ChEBI" id="CHEBI:33019"/>
        <dbReference type="ChEBI" id="CHEBI:82748"/>
        <dbReference type="ChEBI" id="CHEBI:83665"/>
        <dbReference type="ChEBI" id="CHEBI:456215"/>
        <dbReference type="EC" id="6.3.4.19"/>
    </reaction>
</comment>
<evidence type="ECO:0000256" key="6">
    <source>
        <dbReference type="HAMAP-Rule" id="MF_01161"/>
    </source>
</evidence>
<dbReference type="GO" id="GO:0006400">
    <property type="term" value="P:tRNA modification"/>
    <property type="evidence" value="ECO:0007669"/>
    <property type="project" value="UniProtKB-UniRule"/>
</dbReference>
<dbReference type="EC" id="6.3.4.19" evidence="6"/>
<reference evidence="8 9" key="1">
    <citation type="submission" date="2019-02" db="EMBL/GenBank/DDBJ databases">
        <title>Deep-cultivation of Planctomycetes and their phenomic and genomic characterization uncovers novel biology.</title>
        <authorList>
            <person name="Wiegand S."/>
            <person name="Jogler M."/>
            <person name="Boedeker C."/>
            <person name="Pinto D."/>
            <person name="Vollmers J."/>
            <person name="Rivas-Marin E."/>
            <person name="Kohn T."/>
            <person name="Peeters S.H."/>
            <person name="Heuer A."/>
            <person name="Rast P."/>
            <person name="Oberbeckmann S."/>
            <person name="Bunk B."/>
            <person name="Jeske O."/>
            <person name="Meyerdierks A."/>
            <person name="Storesund J.E."/>
            <person name="Kallscheuer N."/>
            <person name="Luecker S."/>
            <person name="Lage O.M."/>
            <person name="Pohl T."/>
            <person name="Merkel B.J."/>
            <person name="Hornburger P."/>
            <person name="Mueller R.-W."/>
            <person name="Bruemmer F."/>
            <person name="Labrenz M."/>
            <person name="Spormann A.M."/>
            <person name="Op den Camp H."/>
            <person name="Overmann J."/>
            <person name="Amann R."/>
            <person name="Jetten M.S.M."/>
            <person name="Mascher T."/>
            <person name="Medema M.H."/>
            <person name="Devos D.P."/>
            <person name="Kaster A.-K."/>
            <person name="Ovreas L."/>
            <person name="Rohde M."/>
            <person name="Galperin M.Y."/>
            <person name="Jogler C."/>
        </authorList>
    </citation>
    <scope>NUCLEOTIDE SEQUENCE [LARGE SCALE GENOMIC DNA]</scope>
    <source>
        <strain evidence="8 9">Mal48</strain>
    </source>
</reference>
<dbReference type="GO" id="GO:0032267">
    <property type="term" value="F:tRNA(Ile)-lysidine synthase activity"/>
    <property type="evidence" value="ECO:0007669"/>
    <property type="project" value="UniProtKB-EC"/>
</dbReference>
<feature type="binding site" evidence="6">
    <location>
        <begin position="4"/>
        <end position="9"/>
    </location>
    <ligand>
        <name>ATP</name>
        <dbReference type="ChEBI" id="CHEBI:30616"/>
    </ligand>
</feature>
<organism evidence="8 9">
    <name type="scientific">Thalassoglobus polymorphus</name>
    <dbReference type="NCBI Taxonomy" id="2527994"/>
    <lineage>
        <taxon>Bacteria</taxon>
        <taxon>Pseudomonadati</taxon>
        <taxon>Planctomycetota</taxon>
        <taxon>Planctomycetia</taxon>
        <taxon>Planctomycetales</taxon>
        <taxon>Planctomycetaceae</taxon>
        <taxon>Thalassoglobus</taxon>
    </lineage>
</organism>
<keyword evidence="9" id="KW-1185">Reference proteome</keyword>
<dbReference type="PANTHER" id="PTHR43033:SF1">
    <property type="entry name" value="TRNA(ILE)-LYSIDINE SYNTHASE-RELATED"/>
    <property type="match status" value="1"/>
</dbReference>
<dbReference type="InterPro" id="IPR012795">
    <property type="entry name" value="tRNA_Ile_lys_synt_N"/>
</dbReference>